<dbReference type="Proteomes" id="UP000444316">
    <property type="component" value="Unassembled WGS sequence"/>
</dbReference>
<evidence type="ECO:0000259" key="8">
    <source>
        <dbReference type="PROSITE" id="PS51471"/>
    </source>
</evidence>
<dbReference type="Gene3D" id="2.60.120.620">
    <property type="entry name" value="q2cbj1_9rhob like domain"/>
    <property type="match status" value="1"/>
</dbReference>
<evidence type="ECO:0000256" key="1">
    <source>
        <dbReference type="ARBA" id="ARBA00001961"/>
    </source>
</evidence>
<dbReference type="InterPro" id="IPR005123">
    <property type="entry name" value="Oxoglu/Fe-dep_dioxygenase_dom"/>
</dbReference>
<accession>A0A845I054</accession>
<proteinExistence type="inferred from homology"/>
<dbReference type="Gene3D" id="4.10.860.20">
    <property type="entry name" value="Rabenosyn, Rab binding domain"/>
    <property type="match status" value="1"/>
</dbReference>
<sequence length="227" mass="25094">MLITIENVLSKDEVRQFRGWLAQASWQDGTLTGGTLARHVKQNLQLQDNAEPAQSLGQHILRALAGQPLFVSAALPRKIFPPKFNCYQDGGTYGTHVDSAVMQLPGNQGSVRSDLSATLFLSEPHEYEGGVLEVESEFGVQSVKLAAGDMVLYPSSSLHRVTPVTAGARLASFFWIESMVADEGERSLLFDLDRTVQNLSQSLPPDHHELVRLTGIYHNLLRRWAQT</sequence>
<dbReference type="PANTHER" id="PTHR41536">
    <property type="entry name" value="PKHD-TYPE HYDROXYLASE YBIX"/>
    <property type="match status" value="1"/>
</dbReference>
<dbReference type="RefSeq" id="WP_161034865.1">
    <property type="nucleotide sequence ID" value="NZ_WWCL01000002.1"/>
</dbReference>
<keyword evidence="10" id="KW-1185">Reference proteome</keyword>
<dbReference type="NCBIfam" id="NF003975">
    <property type="entry name" value="PRK05467.1-4"/>
    <property type="match status" value="1"/>
</dbReference>
<dbReference type="SMART" id="SM00702">
    <property type="entry name" value="P4Hc"/>
    <property type="match status" value="1"/>
</dbReference>
<feature type="binding site" evidence="7">
    <location>
        <position position="169"/>
    </location>
    <ligand>
        <name>2-oxoglutarate</name>
        <dbReference type="ChEBI" id="CHEBI:16810"/>
    </ligand>
</feature>
<keyword evidence="4 7" id="KW-0223">Dioxygenase</keyword>
<dbReference type="Pfam" id="PF18331">
    <property type="entry name" value="PKHD_C"/>
    <property type="match status" value="1"/>
</dbReference>
<reference evidence="9" key="1">
    <citation type="submission" date="2019-12" db="EMBL/GenBank/DDBJ databases">
        <title>Novel species isolated from a subtropical stream in China.</title>
        <authorList>
            <person name="Lu H."/>
        </authorList>
    </citation>
    <scope>NUCLEOTIDE SEQUENCE [LARGE SCALE GENOMIC DNA]</scope>
    <source>
        <strain evidence="9">FT93W</strain>
    </source>
</reference>
<keyword evidence="3 7" id="KW-0847">Vitamin C</keyword>
<feature type="domain" description="Fe2OG dioxygenase" evidence="8">
    <location>
        <begin position="78"/>
        <end position="178"/>
    </location>
</feature>
<dbReference type="SUPFAM" id="SSF51197">
    <property type="entry name" value="Clavaminate synthase-like"/>
    <property type="match status" value="1"/>
</dbReference>
<dbReference type="InterPro" id="IPR044862">
    <property type="entry name" value="Pro_4_hyd_alph_FE2OG_OXY"/>
</dbReference>
<comment type="caution">
    <text evidence="9">The sequence shown here is derived from an EMBL/GenBank/DDBJ whole genome shotgun (WGS) entry which is preliminary data.</text>
</comment>
<dbReference type="InterPro" id="IPR041097">
    <property type="entry name" value="PKHD_C"/>
</dbReference>
<feature type="binding site" evidence="7">
    <location>
        <position position="98"/>
    </location>
    <ligand>
        <name>Fe cation</name>
        <dbReference type="ChEBI" id="CHEBI:24875"/>
    </ligand>
</feature>
<keyword evidence="6 7" id="KW-0408">Iron</keyword>
<dbReference type="AlphaFoldDB" id="A0A845I054"/>
<dbReference type="GO" id="GO:0006879">
    <property type="term" value="P:intracellular iron ion homeostasis"/>
    <property type="evidence" value="ECO:0007669"/>
    <property type="project" value="TreeGrafter"/>
</dbReference>
<dbReference type="GO" id="GO:0006974">
    <property type="term" value="P:DNA damage response"/>
    <property type="evidence" value="ECO:0007669"/>
    <property type="project" value="TreeGrafter"/>
</dbReference>
<feature type="binding site" evidence="7">
    <location>
        <position position="96"/>
    </location>
    <ligand>
        <name>Fe cation</name>
        <dbReference type="ChEBI" id="CHEBI:24875"/>
    </ligand>
</feature>
<dbReference type="EMBL" id="WWCL01000002">
    <property type="protein sequence ID" value="MYN45185.1"/>
    <property type="molecule type" value="Genomic_DNA"/>
</dbReference>
<name>A0A845I054_9BURK</name>
<evidence type="ECO:0000256" key="4">
    <source>
        <dbReference type="ARBA" id="ARBA00022964"/>
    </source>
</evidence>
<protein>
    <submittedName>
        <fullName evidence="9">Fe2+-dependent dioxygenase</fullName>
    </submittedName>
</protein>
<dbReference type="GO" id="GO:0005506">
    <property type="term" value="F:iron ion binding"/>
    <property type="evidence" value="ECO:0007669"/>
    <property type="project" value="UniProtKB-UniRule"/>
</dbReference>
<dbReference type="GO" id="GO:0031418">
    <property type="term" value="F:L-ascorbic acid binding"/>
    <property type="evidence" value="ECO:0007669"/>
    <property type="project" value="UniProtKB-KW"/>
</dbReference>
<evidence type="ECO:0000256" key="7">
    <source>
        <dbReference type="HAMAP-Rule" id="MF_00657"/>
    </source>
</evidence>
<organism evidence="9 10">
    <name type="scientific">Duganella fentianensis</name>
    <dbReference type="NCBI Taxonomy" id="2692177"/>
    <lineage>
        <taxon>Bacteria</taxon>
        <taxon>Pseudomonadati</taxon>
        <taxon>Pseudomonadota</taxon>
        <taxon>Betaproteobacteria</taxon>
        <taxon>Burkholderiales</taxon>
        <taxon>Oxalobacteraceae</taxon>
        <taxon>Telluria group</taxon>
        <taxon>Duganella</taxon>
    </lineage>
</organism>
<dbReference type="NCBIfam" id="NF003974">
    <property type="entry name" value="PRK05467.1-3"/>
    <property type="match status" value="1"/>
</dbReference>
<evidence type="ECO:0000313" key="10">
    <source>
        <dbReference type="Proteomes" id="UP000444316"/>
    </source>
</evidence>
<gene>
    <name evidence="9" type="ORF">GTP23_08935</name>
</gene>
<dbReference type="Pfam" id="PF13640">
    <property type="entry name" value="2OG-FeII_Oxy_3"/>
    <property type="match status" value="1"/>
</dbReference>
<feature type="binding site" evidence="7">
    <location>
        <position position="159"/>
    </location>
    <ligand>
        <name>Fe cation</name>
        <dbReference type="ChEBI" id="CHEBI:24875"/>
    </ligand>
</feature>
<evidence type="ECO:0000313" key="9">
    <source>
        <dbReference type="EMBL" id="MYN45185.1"/>
    </source>
</evidence>
<dbReference type="InterPro" id="IPR023550">
    <property type="entry name" value="PKHD_hydroxylase"/>
</dbReference>
<evidence type="ECO:0000256" key="6">
    <source>
        <dbReference type="ARBA" id="ARBA00023004"/>
    </source>
</evidence>
<comment type="cofactor">
    <cofactor evidence="1 7">
        <name>L-ascorbate</name>
        <dbReference type="ChEBI" id="CHEBI:38290"/>
    </cofactor>
</comment>
<dbReference type="PANTHER" id="PTHR41536:SF1">
    <property type="entry name" value="PKHD-TYPE HYDROXYLASE YBIX"/>
    <property type="match status" value="1"/>
</dbReference>
<evidence type="ECO:0000256" key="2">
    <source>
        <dbReference type="ARBA" id="ARBA00022723"/>
    </source>
</evidence>
<dbReference type="GO" id="GO:0016706">
    <property type="term" value="F:2-oxoglutarate-dependent dioxygenase activity"/>
    <property type="evidence" value="ECO:0007669"/>
    <property type="project" value="UniProtKB-UniRule"/>
</dbReference>
<dbReference type="HAMAP" id="MF_00657">
    <property type="entry name" value="Hydroxyl_YbiX"/>
    <property type="match status" value="1"/>
</dbReference>
<keyword evidence="2 7" id="KW-0479">Metal-binding</keyword>
<dbReference type="PROSITE" id="PS51471">
    <property type="entry name" value="FE2OG_OXY"/>
    <property type="match status" value="1"/>
</dbReference>
<evidence type="ECO:0000256" key="3">
    <source>
        <dbReference type="ARBA" id="ARBA00022896"/>
    </source>
</evidence>
<keyword evidence="5 7" id="KW-0560">Oxidoreductase</keyword>
<comment type="cofactor">
    <cofactor evidence="7">
        <name>Fe(2+)</name>
        <dbReference type="ChEBI" id="CHEBI:29033"/>
    </cofactor>
    <text evidence="7">Binds 1 Fe(2+) ion per subunit.</text>
</comment>
<evidence type="ECO:0000256" key="5">
    <source>
        <dbReference type="ARBA" id="ARBA00023002"/>
    </source>
</evidence>
<dbReference type="InterPro" id="IPR006620">
    <property type="entry name" value="Pro_4_hyd_alph"/>
</dbReference>